<organism evidence="1 2">
    <name type="scientific">Bacillus cereus</name>
    <dbReference type="NCBI Taxonomy" id="1396"/>
    <lineage>
        <taxon>Bacteria</taxon>
        <taxon>Bacillati</taxon>
        <taxon>Bacillota</taxon>
        <taxon>Bacilli</taxon>
        <taxon>Bacillales</taxon>
        <taxon>Bacillaceae</taxon>
        <taxon>Bacillus</taxon>
        <taxon>Bacillus cereus group</taxon>
    </lineage>
</organism>
<comment type="caution">
    <text evidence="1">The sequence shown here is derived from an EMBL/GenBank/DDBJ whole genome shotgun (WGS) entry which is preliminary data.</text>
</comment>
<dbReference type="AlphaFoldDB" id="A0A9X6ZWL7"/>
<proteinExistence type="predicted"/>
<evidence type="ECO:0000313" key="1">
    <source>
        <dbReference type="EMBL" id="PFK03611.1"/>
    </source>
</evidence>
<dbReference type="Proteomes" id="UP000224413">
    <property type="component" value="Unassembled WGS sequence"/>
</dbReference>
<sequence>MVWAEKDGWLNLGGDQWIKNDSSYVKFKKKSTVDSSIVGKRVVSKVNNLCFYNKPSWEDGDVAGSVDAGLGFTIDAKVSVNGSPQYKVHNSKGKTYYVTANSTYIDFR</sequence>
<evidence type="ECO:0000313" key="2">
    <source>
        <dbReference type="Proteomes" id="UP000224413"/>
    </source>
</evidence>
<protein>
    <submittedName>
        <fullName evidence="1">Uncharacterized protein</fullName>
    </submittedName>
</protein>
<accession>A0A9X6ZWL7</accession>
<gene>
    <name evidence="1" type="ORF">COI98_32540</name>
</gene>
<name>A0A9X6ZWL7_BACCE</name>
<reference evidence="1 2" key="1">
    <citation type="submission" date="2017-09" db="EMBL/GenBank/DDBJ databases">
        <title>Large-scale bioinformatics analysis of Bacillus genomes uncovers conserved roles of natural products in bacterial physiology.</title>
        <authorList>
            <consortium name="Agbiome Team Llc"/>
            <person name="Bleich R.M."/>
            <person name="Grubbs K.J."/>
            <person name="Santa Maria K.C."/>
            <person name="Allen S.E."/>
            <person name="Farag S."/>
            <person name="Shank E.A."/>
            <person name="Bowers A."/>
        </authorList>
    </citation>
    <scope>NUCLEOTIDE SEQUENCE [LARGE SCALE GENOMIC DNA]</scope>
    <source>
        <strain evidence="1 2">AFS083741</strain>
    </source>
</reference>
<dbReference type="EMBL" id="NUWJ01000463">
    <property type="protein sequence ID" value="PFK03611.1"/>
    <property type="molecule type" value="Genomic_DNA"/>
</dbReference>